<reference evidence="1 2" key="1">
    <citation type="submission" date="2012-05" db="EMBL/GenBank/DDBJ databases">
        <title>Recombination and specialization in a pathogen metapopulation.</title>
        <authorList>
            <person name="Gardiner A."/>
            <person name="Kemen E."/>
            <person name="Schultz-Larsen T."/>
            <person name="MacLean D."/>
            <person name="Van Oosterhout C."/>
            <person name="Jones J.D.G."/>
        </authorList>
    </citation>
    <scope>NUCLEOTIDE SEQUENCE [LARGE SCALE GENOMIC DNA]</scope>
    <source>
        <strain evidence="1 2">Ac Nc2</strain>
    </source>
</reference>
<dbReference type="InParanoid" id="A0A024GEH1"/>
<dbReference type="Proteomes" id="UP000053237">
    <property type="component" value="Unassembled WGS sequence"/>
</dbReference>
<dbReference type="OrthoDB" id="73862at2759"/>
<comment type="caution">
    <text evidence="1">The sequence shown here is derived from an EMBL/GenBank/DDBJ whole genome shotgun (WGS) entry which is preliminary data.</text>
</comment>
<keyword evidence="2" id="KW-1185">Reference proteome</keyword>
<name>A0A024GEH1_9STRA</name>
<sequence length="316" mass="36242">MRPQQKDTHSTLSIQAILNPVPDNPNYNGKPILVARKRRGRRALLPKMSSSERGRYYRQKNHAYCNELEHGVDVLDMHVEYLTIVRDLHLQRQLARPHMPAGSLEKIVREYLTLFRNGLNSFVRTQPSSNGNSCLEIPASFMSACMSSDVRFDDFCGVDVILHQWHRYSTYFSAIRVEILNVDITETEHELIVKARNNVKTRFSRETIKNIFPHVLGNEVLIKRLIGEEVVIPNQTLFYFRSDGKVHRLDVTPDYMTALWNVLGNMEDVAFLLGRARIAQSLIGDVDAYRNREASINSSPLTSPLCDRFELLGSNT</sequence>
<dbReference type="AlphaFoldDB" id="A0A024GEH1"/>
<gene>
    <name evidence="1" type="ORF">BN9_060460</name>
</gene>
<organism evidence="1 2">
    <name type="scientific">Albugo candida</name>
    <dbReference type="NCBI Taxonomy" id="65357"/>
    <lineage>
        <taxon>Eukaryota</taxon>
        <taxon>Sar</taxon>
        <taxon>Stramenopiles</taxon>
        <taxon>Oomycota</taxon>
        <taxon>Peronosporomycetes</taxon>
        <taxon>Albuginales</taxon>
        <taxon>Albuginaceae</taxon>
        <taxon>Albugo</taxon>
    </lineage>
</organism>
<evidence type="ECO:0000313" key="1">
    <source>
        <dbReference type="EMBL" id="CCI45173.1"/>
    </source>
</evidence>
<proteinExistence type="predicted"/>
<protein>
    <submittedName>
        <fullName evidence="1">Uncharacterized protein</fullName>
    </submittedName>
</protein>
<dbReference type="EMBL" id="CAIX01000091">
    <property type="protein sequence ID" value="CCI45173.1"/>
    <property type="molecule type" value="Genomic_DNA"/>
</dbReference>
<accession>A0A024GEH1</accession>
<evidence type="ECO:0000313" key="2">
    <source>
        <dbReference type="Proteomes" id="UP000053237"/>
    </source>
</evidence>